<protein>
    <recommendedName>
        <fullName evidence="2">CAAX prenyl protease 2/Lysostaphin resistance protein A-like domain-containing protein</fullName>
    </recommendedName>
</protein>
<feature type="transmembrane region" description="Helical" evidence="1">
    <location>
        <begin position="12"/>
        <end position="31"/>
    </location>
</feature>
<proteinExistence type="predicted"/>
<organism evidence="3 4">
    <name type="scientific">Candidatus Collierbacteria bacterium GW2011_GWA2_46_26</name>
    <dbReference type="NCBI Taxonomy" id="1618381"/>
    <lineage>
        <taxon>Bacteria</taxon>
        <taxon>Candidatus Collieribacteriota</taxon>
    </lineage>
</organism>
<sequence>MGTNKIKMFGSGPGFSSLLGVMMGIVYFVLIRRLDLSGIKFDINLIGMVLATAVTEELVFSGFAAGYLEKIQEGKAVNLLIIGLMVAIIKVPILLFVYRLGMQEMLGVILFTGASGVINAWIRVETGNVTGSILARVGMNLAVLG</sequence>
<evidence type="ECO:0000256" key="1">
    <source>
        <dbReference type="SAM" id="Phobius"/>
    </source>
</evidence>
<dbReference type="Pfam" id="PF02517">
    <property type="entry name" value="Rce1-like"/>
    <property type="match status" value="1"/>
</dbReference>
<gene>
    <name evidence="3" type="ORF">UX47_C0002G0075</name>
</gene>
<keyword evidence="1" id="KW-1133">Transmembrane helix</keyword>
<evidence type="ECO:0000313" key="3">
    <source>
        <dbReference type="EMBL" id="KKU33667.1"/>
    </source>
</evidence>
<comment type="caution">
    <text evidence="3">The sequence shown here is derived from an EMBL/GenBank/DDBJ whole genome shotgun (WGS) entry which is preliminary data.</text>
</comment>
<feature type="domain" description="CAAX prenyl protease 2/Lysostaphin resistance protein A-like" evidence="2">
    <location>
        <begin position="44"/>
        <end position="141"/>
    </location>
</feature>
<keyword evidence="1" id="KW-0812">Transmembrane</keyword>
<dbReference type="InterPro" id="IPR003675">
    <property type="entry name" value="Rce1/LyrA-like_dom"/>
</dbReference>
<keyword evidence="1" id="KW-0472">Membrane</keyword>
<dbReference type="Proteomes" id="UP000034794">
    <property type="component" value="Unassembled WGS sequence"/>
</dbReference>
<dbReference type="GO" id="GO:0080120">
    <property type="term" value="P:CAAX-box protein maturation"/>
    <property type="evidence" value="ECO:0007669"/>
    <property type="project" value="UniProtKB-ARBA"/>
</dbReference>
<dbReference type="GO" id="GO:0004175">
    <property type="term" value="F:endopeptidase activity"/>
    <property type="evidence" value="ECO:0007669"/>
    <property type="project" value="UniProtKB-ARBA"/>
</dbReference>
<dbReference type="EMBL" id="LCMI01000002">
    <property type="protein sequence ID" value="KKU33667.1"/>
    <property type="molecule type" value="Genomic_DNA"/>
</dbReference>
<reference evidence="3 4" key="1">
    <citation type="journal article" date="2015" name="Nature">
        <title>rRNA introns, odd ribosomes, and small enigmatic genomes across a large radiation of phyla.</title>
        <authorList>
            <person name="Brown C.T."/>
            <person name="Hug L.A."/>
            <person name="Thomas B.C."/>
            <person name="Sharon I."/>
            <person name="Castelle C.J."/>
            <person name="Singh A."/>
            <person name="Wilkins M.J."/>
            <person name="Williams K.H."/>
            <person name="Banfield J.F."/>
        </authorList>
    </citation>
    <scope>NUCLEOTIDE SEQUENCE [LARGE SCALE GENOMIC DNA]</scope>
</reference>
<evidence type="ECO:0000259" key="2">
    <source>
        <dbReference type="Pfam" id="PF02517"/>
    </source>
</evidence>
<dbReference type="AlphaFoldDB" id="A0A0G1PLW8"/>
<feature type="transmembrane region" description="Helical" evidence="1">
    <location>
        <begin position="43"/>
        <end position="64"/>
    </location>
</feature>
<name>A0A0G1PLW8_9BACT</name>
<evidence type="ECO:0000313" key="4">
    <source>
        <dbReference type="Proteomes" id="UP000034794"/>
    </source>
</evidence>
<feature type="transmembrane region" description="Helical" evidence="1">
    <location>
        <begin position="76"/>
        <end position="98"/>
    </location>
</feature>
<accession>A0A0G1PLW8</accession>